<dbReference type="EMBL" id="JBBXMP010000012">
    <property type="protein sequence ID" value="KAL0069426.1"/>
    <property type="molecule type" value="Genomic_DNA"/>
</dbReference>
<feature type="signal peptide" evidence="1">
    <location>
        <begin position="1"/>
        <end position="22"/>
    </location>
</feature>
<feature type="chain" id="PRO_5046420803" evidence="1">
    <location>
        <begin position="23"/>
        <end position="69"/>
    </location>
</feature>
<protein>
    <submittedName>
        <fullName evidence="2">Uncharacterized protein</fullName>
    </submittedName>
</protein>
<reference evidence="2 3" key="1">
    <citation type="submission" date="2024-05" db="EMBL/GenBank/DDBJ databases">
        <title>A draft genome resource for the thread blight pathogen Marasmius tenuissimus strain MS-2.</title>
        <authorList>
            <person name="Yulfo-Soto G.E."/>
            <person name="Baruah I.K."/>
            <person name="Amoako-Attah I."/>
            <person name="Bukari Y."/>
            <person name="Meinhardt L.W."/>
            <person name="Bailey B.A."/>
            <person name="Cohen S.P."/>
        </authorList>
    </citation>
    <scope>NUCLEOTIDE SEQUENCE [LARGE SCALE GENOMIC DNA]</scope>
    <source>
        <strain evidence="2 3">MS-2</strain>
    </source>
</reference>
<proteinExistence type="predicted"/>
<name>A0ABR3A616_9AGAR</name>
<keyword evidence="1" id="KW-0732">Signal</keyword>
<evidence type="ECO:0000313" key="2">
    <source>
        <dbReference type="EMBL" id="KAL0069426.1"/>
    </source>
</evidence>
<comment type="caution">
    <text evidence="2">The sequence shown here is derived from an EMBL/GenBank/DDBJ whole genome shotgun (WGS) entry which is preliminary data.</text>
</comment>
<evidence type="ECO:0000256" key="1">
    <source>
        <dbReference type="SAM" id="SignalP"/>
    </source>
</evidence>
<accession>A0ABR3A616</accession>
<dbReference type="Proteomes" id="UP001437256">
    <property type="component" value="Unassembled WGS sequence"/>
</dbReference>
<gene>
    <name evidence="2" type="ORF">AAF712_003451</name>
</gene>
<keyword evidence="3" id="KW-1185">Reference proteome</keyword>
<sequence length="69" mass="7075">MQFKSTLAFLTVLSAVASSAVAGPVADLGEIVRRQPGCVLVHFPDNCPASAPKKCDGSGSVKICCPKCP</sequence>
<evidence type="ECO:0000313" key="3">
    <source>
        <dbReference type="Proteomes" id="UP001437256"/>
    </source>
</evidence>
<organism evidence="2 3">
    <name type="scientific">Marasmius tenuissimus</name>
    <dbReference type="NCBI Taxonomy" id="585030"/>
    <lineage>
        <taxon>Eukaryota</taxon>
        <taxon>Fungi</taxon>
        <taxon>Dikarya</taxon>
        <taxon>Basidiomycota</taxon>
        <taxon>Agaricomycotina</taxon>
        <taxon>Agaricomycetes</taxon>
        <taxon>Agaricomycetidae</taxon>
        <taxon>Agaricales</taxon>
        <taxon>Marasmiineae</taxon>
        <taxon>Marasmiaceae</taxon>
        <taxon>Marasmius</taxon>
    </lineage>
</organism>